<proteinExistence type="predicted"/>
<dbReference type="RefSeq" id="WP_307687850.1">
    <property type="nucleotide sequence ID" value="NZ_JAUSRO010000001.1"/>
</dbReference>
<keyword evidence="2" id="KW-0732">Signal</keyword>
<feature type="compositionally biased region" description="Polar residues" evidence="1">
    <location>
        <begin position="43"/>
        <end position="63"/>
    </location>
</feature>
<reference evidence="3 4" key="1">
    <citation type="submission" date="2023-07" db="EMBL/GenBank/DDBJ databases">
        <title>Sorghum-associated microbial communities from plants grown in Nebraska, USA.</title>
        <authorList>
            <person name="Schachtman D."/>
        </authorList>
    </citation>
    <scope>NUCLEOTIDE SEQUENCE [LARGE SCALE GENOMIC DNA]</scope>
    <source>
        <strain evidence="3 4">DS1607</strain>
    </source>
</reference>
<comment type="caution">
    <text evidence="3">The sequence shown here is derived from an EMBL/GenBank/DDBJ whole genome shotgun (WGS) entry which is preliminary data.</text>
</comment>
<keyword evidence="4" id="KW-1185">Reference proteome</keyword>
<feature type="chain" id="PRO_5046864078" description="Lipoprotein" evidence="2">
    <location>
        <begin position="24"/>
        <end position="171"/>
    </location>
</feature>
<evidence type="ECO:0008006" key="5">
    <source>
        <dbReference type="Google" id="ProtNLM"/>
    </source>
</evidence>
<sequence length="171" mass="18241">MTFPFTPRRAALGAALLTTLLMAGCGSTGPGATSHGSVPGQLSDATSAPAQSPARTPRSSNAANPRDYRRDAARHIYDANGDRIYPGKLPPVLYAVGTLQVHLDAQGKVTAMHWMRAPQHAPEVIAEIERTVLAAAPYPAATQLGPVIWTDTWLWDQGGKFQLDTLTEGQQ</sequence>
<accession>A0ABT9S0Z7</accession>
<evidence type="ECO:0000256" key="2">
    <source>
        <dbReference type="SAM" id="SignalP"/>
    </source>
</evidence>
<name>A0ABT9S0Z7_9BURK</name>
<evidence type="ECO:0000256" key="1">
    <source>
        <dbReference type="SAM" id="MobiDB-lite"/>
    </source>
</evidence>
<evidence type="ECO:0000313" key="4">
    <source>
        <dbReference type="Proteomes" id="UP001226867"/>
    </source>
</evidence>
<organism evidence="3 4">
    <name type="scientific">Variovorax ginsengisoli</name>
    <dbReference type="NCBI Taxonomy" id="363844"/>
    <lineage>
        <taxon>Bacteria</taxon>
        <taxon>Pseudomonadati</taxon>
        <taxon>Pseudomonadota</taxon>
        <taxon>Betaproteobacteria</taxon>
        <taxon>Burkholderiales</taxon>
        <taxon>Comamonadaceae</taxon>
        <taxon>Variovorax</taxon>
    </lineage>
</organism>
<evidence type="ECO:0000313" key="3">
    <source>
        <dbReference type="EMBL" id="MDP9898029.1"/>
    </source>
</evidence>
<feature type="signal peptide" evidence="2">
    <location>
        <begin position="1"/>
        <end position="23"/>
    </location>
</feature>
<dbReference type="Proteomes" id="UP001226867">
    <property type="component" value="Unassembled WGS sequence"/>
</dbReference>
<gene>
    <name evidence="3" type="ORF">J2W36_000262</name>
</gene>
<feature type="region of interest" description="Disordered" evidence="1">
    <location>
        <begin position="29"/>
        <end position="70"/>
    </location>
</feature>
<dbReference type="EMBL" id="JAUSRO010000001">
    <property type="protein sequence ID" value="MDP9898029.1"/>
    <property type="molecule type" value="Genomic_DNA"/>
</dbReference>
<protein>
    <recommendedName>
        <fullName evidence="5">Lipoprotein</fullName>
    </recommendedName>
</protein>